<evidence type="ECO:0000256" key="1">
    <source>
        <dbReference type="SAM" id="MobiDB-lite"/>
    </source>
</evidence>
<feature type="region of interest" description="Disordered" evidence="1">
    <location>
        <begin position="1"/>
        <end position="34"/>
    </location>
</feature>
<dbReference type="InterPro" id="IPR001173">
    <property type="entry name" value="Glyco_trans_2-like"/>
</dbReference>
<evidence type="ECO:0000313" key="3">
    <source>
        <dbReference type="EMBL" id="PYC80892.1"/>
    </source>
</evidence>
<feature type="compositionally biased region" description="Pro residues" evidence="1">
    <location>
        <begin position="25"/>
        <end position="34"/>
    </location>
</feature>
<dbReference type="Pfam" id="PF00535">
    <property type="entry name" value="Glycos_transf_2"/>
    <property type="match status" value="1"/>
</dbReference>
<proteinExistence type="predicted"/>
<evidence type="ECO:0000313" key="4">
    <source>
        <dbReference type="Proteomes" id="UP000248039"/>
    </source>
</evidence>
<keyword evidence="3" id="KW-0808">Transferase</keyword>
<dbReference type="InterPro" id="IPR029044">
    <property type="entry name" value="Nucleotide-diphossugar_trans"/>
</dbReference>
<sequence>MPVPIAPRRGTGGRRCARSAGQSSPPAPPAPPGPLGRVAPVSVLLSIVVPVHGVEQFLPRCLDSLLGDQQATDFEVVAVDDLSPDGCGAVLDEYAARDSRLRVLHLAENQGLGGARTAALPHVTGEYLWFVDSDDYLPEGALEAVLAEVRKRDFDVLLTHFEHVYPDGSTEPNPWRHLLAGSPLDRPRGATLREHPAILNSVLSVWNKIFRRAYLDGLGVEFGRGYYEDISVTYPALLAAGTLRYLDRSCYRYRRGRPGAITATASPKHADAFAQYDAIFAFLDRHPELADLRTLVFDRTVKQALTVYDSAGLVPTGLRPEFFDRIGAHFAAHRPAGYRYPGGLRGLQYRLAARGARRPYDELRRTSRLPRTLKAKLR</sequence>
<dbReference type="Gene3D" id="3.90.550.10">
    <property type="entry name" value="Spore Coat Polysaccharide Biosynthesis Protein SpsA, Chain A"/>
    <property type="match status" value="1"/>
</dbReference>
<dbReference type="EMBL" id="PYBW01000038">
    <property type="protein sequence ID" value="PYC80892.1"/>
    <property type="molecule type" value="Genomic_DNA"/>
</dbReference>
<organism evidence="3 4">
    <name type="scientific">Streptomyces tateyamensis</name>
    <dbReference type="NCBI Taxonomy" id="565073"/>
    <lineage>
        <taxon>Bacteria</taxon>
        <taxon>Bacillati</taxon>
        <taxon>Actinomycetota</taxon>
        <taxon>Actinomycetes</taxon>
        <taxon>Kitasatosporales</taxon>
        <taxon>Streptomycetaceae</taxon>
        <taxon>Streptomyces</taxon>
    </lineage>
</organism>
<gene>
    <name evidence="3" type="ORF">C7C46_12175</name>
</gene>
<name>A0A2V4N8P9_9ACTN</name>
<keyword evidence="4" id="KW-1185">Reference proteome</keyword>
<dbReference type="AlphaFoldDB" id="A0A2V4N8P9"/>
<dbReference type="PANTHER" id="PTHR22916">
    <property type="entry name" value="GLYCOSYLTRANSFERASE"/>
    <property type="match status" value="1"/>
</dbReference>
<dbReference type="CDD" id="cd00761">
    <property type="entry name" value="Glyco_tranf_GTA_type"/>
    <property type="match status" value="1"/>
</dbReference>
<reference evidence="3 4" key="1">
    <citation type="submission" date="2018-03" db="EMBL/GenBank/DDBJ databases">
        <title>Bioinformatic expansion and discovery of thiopeptide antibiotics.</title>
        <authorList>
            <person name="Schwalen C.J."/>
            <person name="Hudson G.A."/>
            <person name="Mitchell D.A."/>
        </authorList>
    </citation>
    <scope>NUCLEOTIDE SEQUENCE [LARGE SCALE GENOMIC DNA]</scope>
    <source>
        <strain evidence="3 4">ATCC 21389</strain>
    </source>
</reference>
<dbReference type="GO" id="GO:0016758">
    <property type="term" value="F:hexosyltransferase activity"/>
    <property type="evidence" value="ECO:0007669"/>
    <property type="project" value="UniProtKB-ARBA"/>
</dbReference>
<dbReference type="Proteomes" id="UP000248039">
    <property type="component" value="Unassembled WGS sequence"/>
</dbReference>
<accession>A0A2V4N8P9</accession>
<dbReference type="PANTHER" id="PTHR22916:SF3">
    <property type="entry name" value="UDP-GLCNAC:BETAGAL BETA-1,3-N-ACETYLGLUCOSAMINYLTRANSFERASE-LIKE PROTEIN 1"/>
    <property type="match status" value="1"/>
</dbReference>
<feature type="domain" description="Glycosyltransferase 2-like" evidence="2">
    <location>
        <begin position="46"/>
        <end position="215"/>
    </location>
</feature>
<protein>
    <submittedName>
        <fullName evidence="3">CDP-glycerol--glycerophosphate glycerophosphotransferase</fullName>
    </submittedName>
</protein>
<evidence type="ECO:0000259" key="2">
    <source>
        <dbReference type="Pfam" id="PF00535"/>
    </source>
</evidence>
<comment type="caution">
    <text evidence="3">The sequence shown here is derived from an EMBL/GenBank/DDBJ whole genome shotgun (WGS) entry which is preliminary data.</text>
</comment>
<dbReference type="SUPFAM" id="SSF53448">
    <property type="entry name" value="Nucleotide-diphospho-sugar transferases"/>
    <property type="match status" value="1"/>
</dbReference>